<evidence type="ECO:0000256" key="3">
    <source>
        <dbReference type="ARBA" id="ARBA00022793"/>
    </source>
</evidence>
<feature type="compositionally biased region" description="Low complexity" evidence="6">
    <location>
        <begin position="45"/>
        <end position="57"/>
    </location>
</feature>
<protein>
    <recommendedName>
        <fullName evidence="9">Aspartate aminotransferase family protein</fullName>
    </recommendedName>
</protein>
<feature type="compositionally biased region" description="Gly residues" evidence="6">
    <location>
        <begin position="34"/>
        <end position="44"/>
    </location>
</feature>
<sequence>MPTEMEAEAEAEALAVALDEVLRGMAGKDVRAGAGAGTGAGADGRAGARAGAGVATDQLTDPSADPGATAGAALEPGPGAGTDAGPVSLSGGPSGPEALEPLIATVLEALAGGAKRRDGPIAPGRPEDIAAAVAEAFDSEGDGGSGSGSDGEGETGGEGTGAMGVPTGHPRRGARALARTDARGAAALRRLTELLAHGSADPADPSCAAHLHCPPLAIAVAADLAVSALNPSQDSWDQAPAATALETLLLKELARLVGYDAERAAGVLTSGGTESNLMGLMLARDRVLGTATGEQIEMTGVPGTWARVPGQRSAGMDEATPARPRHSGQPGQPGHSGQPGRPRQPGRLGRSERTGGTVGTGVTDATGVPGVTGRAVRTVRPGRPRILASAAAHFSVQRAAALLGLGEDAVLPVPVDHELRMIPEALASLLDGCAARGELPVAVVATAGTTDTGSIDPLRACAELAAEHGAWLHVDAAYGGGALLSDRLAPLLDGLELADSVSLDWHKLGWQPAAAGIFLVRRAETYASLARRAVYLNPADDEEAGYPSLLGLSLRTTRRADAFKIAVTLRALGREGLGRLVDACRALAVAGARTVREHPRLELHSEPVLTAFLFRYLPSDASRGDEINAALRRRLLREGRAVVGRTELPGEGPGRVRLKLTLLNPHTTPAEVDRLLHAVVAAGRAEEEGGG</sequence>
<feature type="compositionally biased region" description="Low complexity" evidence="6">
    <location>
        <begin position="327"/>
        <end position="348"/>
    </location>
</feature>
<evidence type="ECO:0000256" key="6">
    <source>
        <dbReference type="SAM" id="MobiDB-lite"/>
    </source>
</evidence>
<feature type="compositionally biased region" description="Low complexity" evidence="6">
    <location>
        <begin position="66"/>
        <end position="77"/>
    </location>
</feature>
<dbReference type="Gene3D" id="3.40.640.10">
    <property type="entry name" value="Type I PLP-dependent aspartate aminotransferase-like (Major domain)"/>
    <property type="match status" value="1"/>
</dbReference>
<name>A0ABP4FJF8_9ACTN</name>
<gene>
    <name evidence="7" type="ORF">GCM10009654_44720</name>
</gene>
<feature type="region of interest" description="Disordered" evidence="6">
    <location>
        <begin position="34"/>
        <end position="96"/>
    </location>
</feature>
<dbReference type="EMBL" id="BAAAKV010000042">
    <property type="protein sequence ID" value="GAA1182498.1"/>
    <property type="molecule type" value="Genomic_DNA"/>
</dbReference>
<accession>A0ABP4FJF8</accession>
<keyword evidence="4" id="KW-0663">Pyridoxal phosphate</keyword>
<dbReference type="InterPro" id="IPR015421">
    <property type="entry name" value="PyrdxlP-dep_Trfase_major"/>
</dbReference>
<keyword evidence="3" id="KW-0210">Decarboxylase</keyword>
<dbReference type="InterPro" id="IPR002129">
    <property type="entry name" value="PyrdxlP-dep_de-COase"/>
</dbReference>
<evidence type="ECO:0000256" key="1">
    <source>
        <dbReference type="ARBA" id="ARBA00001933"/>
    </source>
</evidence>
<dbReference type="PANTHER" id="PTHR45677:SF8">
    <property type="entry name" value="CYSTEINE SULFINIC ACID DECARBOXYLASE"/>
    <property type="match status" value="1"/>
</dbReference>
<evidence type="ECO:0000313" key="8">
    <source>
        <dbReference type="Proteomes" id="UP001501371"/>
    </source>
</evidence>
<dbReference type="RefSeq" id="WP_344279555.1">
    <property type="nucleotide sequence ID" value="NZ_BAAAKV010000042.1"/>
</dbReference>
<evidence type="ECO:0008006" key="9">
    <source>
        <dbReference type="Google" id="ProtNLM"/>
    </source>
</evidence>
<dbReference type="Gene3D" id="3.90.1150.10">
    <property type="entry name" value="Aspartate Aminotransferase, domain 1"/>
    <property type="match status" value="1"/>
</dbReference>
<dbReference type="Proteomes" id="UP001501371">
    <property type="component" value="Unassembled WGS sequence"/>
</dbReference>
<feature type="compositionally biased region" description="Gly residues" evidence="6">
    <location>
        <begin position="142"/>
        <end position="162"/>
    </location>
</feature>
<feature type="compositionally biased region" description="Low complexity" evidence="6">
    <location>
        <begin position="360"/>
        <end position="370"/>
    </location>
</feature>
<dbReference type="InterPro" id="IPR015422">
    <property type="entry name" value="PyrdxlP-dep_Trfase_small"/>
</dbReference>
<evidence type="ECO:0000256" key="2">
    <source>
        <dbReference type="ARBA" id="ARBA00009533"/>
    </source>
</evidence>
<evidence type="ECO:0000313" key="7">
    <source>
        <dbReference type="EMBL" id="GAA1182498.1"/>
    </source>
</evidence>
<evidence type="ECO:0000256" key="4">
    <source>
        <dbReference type="ARBA" id="ARBA00022898"/>
    </source>
</evidence>
<comment type="caution">
    <text evidence="7">The sequence shown here is derived from an EMBL/GenBank/DDBJ whole genome shotgun (WGS) entry which is preliminary data.</text>
</comment>
<dbReference type="InterPro" id="IPR015424">
    <property type="entry name" value="PyrdxlP-dep_Trfase"/>
</dbReference>
<proteinExistence type="inferred from homology"/>
<dbReference type="SUPFAM" id="SSF53383">
    <property type="entry name" value="PLP-dependent transferases"/>
    <property type="match status" value="1"/>
</dbReference>
<keyword evidence="5" id="KW-0456">Lyase</keyword>
<comment type="similarity">
    <text evidence="2">Belongs to the group II decarboxylase family.</text>
</comment>
<comment type="cofactor">
    <cofactor evidence="1">
        <name>pyridoxal 5'-phosphate</name>
        <dbReference type="ChEBI" id="CHEBI:597326"/>
    </cofactor>
</comment>
<reference evidence="8" key="1">
    <citation type="journal article" date="2019" name="Int. J. Syst. Evol. Microbiol.">
        <title>The Global Catalogue of Microorganisms (GCM) 10K type strain sequencing project: providing services to taxonomists for standard genome sequencing and annotation.</title>
        <authorList>
            <consortium name="The Broad Institute Genomics Platform"/>
            <consortium name="The Broad Institute Genome Sequencing Center for Infectious Disease"/>
            <person name="Wu L."/>
            <person name="Ma J."/>
        </authorList>
    </citation>
    <scope>NUCLEOTIDE SEQUENCE [LARGE SCALE GENOMIC DNA]</scope>
    <source>
        <strain evidence="8">JCM 12696</strain>
    </source>
</reference>
<dbReference type="PANTHER" id="PTHR45677">
    <property type="entry name" value="GLUTAMATE DECARBOXYLASE-RELATED"/>
    <property type="match status" value="1"/>
</dbReference>
<keyword evidence="8" id="KW-1185">Reference proteome</keyword>
<feature type="region of interest" description="Disordered" evidence="6">
    <location>
        <begin position="304"/>
        <end position="370"/>
    </location>
</feature>
<dbReference type="Pfam" id="PF00282">
    <property type="entry name" value="Pyridoxal_deC"/>
    <property type="match status" value="2"/>
</dbReference>
<feature type="region of interest" description="Disordered" evidence="6">
    <location>
        <begin position="138"/>
        <end position="175"/>
    </location>
</feature>
<organism evidence="7 8">
    <name type="scientific">Streptomyces hebeiensis</name>
    <dbReference type="NCBI Taxonomy" id="229486"/>
    <lineage>
        <taxon>Bacteria</taxon>
        <taxon>Bacillati</taxon>
        <taxon>Actinomycetota</taxon>
        <taxon>Actinomycetes</taxon>
        <taxon>Kitasatosporales</taxon>
        <taxon>Streptomycetaceae</taxon>
        <taxon>Streptomyces</taxon>
    </lineage>
</organism>
<evidence type="ECO:0000256" key="5">
    <source>
        <dbReference type="ARBA" id="ARBA00023239"/>
    </source>
</evidence>